<keyword evidence="1" id="KW-0472">Membrane</keyword>
<evidence type="ECO:0000256" key="1">
    <source>
        <dbReference type="SAM" id="Phobius"/>
    </source>
</evidence>
<name>A0A2U0SIU9_9SPHN</name>
<dbReference type="AlphaFoldDB" id="A0A2U0SIU9"/>
<keyword evidence="1" id="KW-0812">Transmembrane</keyword>
<protein>
    <submittedName>
        <fullName evidence="2">Uncharacterized protein</fullName>
    </submittedName>
</protein>
<keyword evidence="1" id="KW-1133">Transmembrane helix</keyword>
<organism evidence="2 3">
    <name type="scientific">Sphingomonas pokkalii</name>
    <dbReference type="NCBI Taxonomy" id="2175090"/>
    <lineage>
        <taxon>Bacteria</taxon>
        <taxon>Pseudomonadati</taxon>
        <taxon>Pseudomonadota</taxon>
        <taxon>Alphaproteobacteria</taxon>
        <taxon>Sphingomonadales</taxon>
        <taxon>Sphingomonadaceae</taxon>
        <taxon>Sphingomonas</taxon>
    </lineage>
</organism>
<proteinExistence type="predicted"/>
<gene>
    <name evidence="2" type="ORF">DD559_01825</name>
</gene>
<accession>A0A2U0SIU9</accession>
<sequence length="115" mass="13749">MTFLKYISPLRALRDLRGYLATRKRHELWFMILALLVTFAVIVVFVKDSHVPVPYQKNIIYVDSWPITRTQAEIRAKQKVDEAKRQAEEAAFLERQKKRQAEFKKYDDWLEKHGI</sequence>
<dbReference type="RefSeq" id="WP_116470650.1">
    <property type="nucleotide sequence ID" value="NZ_QENQ01000001.1"/>
</dbReference>
<evidence type="ECO:0000313" key="3">
    <source>
        <dbReference type="Proteomes" id="UP000245890"/>
    </source>
</evidence>
<dbReference type="OrthoDB" id="7391871at2"/>
<feature type="transmembrane region" description="Helical" evidence="1">
    <location>
        <begin position="28"/>
        <end position="46"/>
    </location>
</feature>
<comment type="caution">
    <text evidence="2">The sequence shown here is derived from an EMBL/GenBank/DDBJ whole genome shotgun (WGS) entry which is preliminary data.</text>
</comment>
<dbReference type="EMBL" id="QENQ01000001">
    <property type="protein sequence ID" value="PVX31267.1"/>
    <property type="molecule type" value="Genomic_DNA"/>
</dbReference>
<evidence type="ECO:0000313" key="2">
    <source>
        <dbReference type="EMBL" id="PVX31267.1"/>
    </source>
</evidence>
<keyword evidence="3" id="KW-1185">Reference proteome</keyword>
<reference evidence="2 3" key="1">
    <citation type="submission" date="2018-05" db="EMBL/GenBank/DDBJ databases">
        <title>Description of Sphingomonas pokkalii sp nov, isolated from the rhizosphere of saline tolerant pokkali rice and its draft genome analysis.</title>
        <authorList>
            <person name="Menon R."/>
            <person name="Kumari S."/>
            <person name="Rameshkumar N."/>
        </authorList>
    </citation>
    <scope>NUCLEOTIDE SEQUENCE [LARGE SCALE GENOMIC DNA]</scope>
    <source>
        <strain evidence="2 3">L3B27</strain>
    </source>
</reference>
<dbReference type="Proteomes" id="UP000245890">
    <property type="component" value="Unassembled WGS sequence"/>
</dbReference>